<dbReference type="PANTHER" id="PTHR41286">
    <property type="entry name" value="HNH NUCLEASE YAJD-RELATED"/>
    <property type="match status" value="1"/>
</dbReference>
<dbReference type="Pfam" id="PF01844">
    <property type="entry name" value="HNH"/>
    <property type="match status" value="1"/>
</dbReference>
<feature type="domain" description="HNH nuclease" evidence="5">
    <location>
        <begin position="53"/>
        <end position="103"/>
    </location>
</feature>
<dbReference type="GO" id="GO:0004519">
    <property type="term" value="F:endonuclease activity"/>
    <property type="evidence" value="ECO:0007669"/>
    <property type="project" value="UniProtKB-KW"/>
</dbReference>
<dbReference type="RefSeq" id="WP_074939961.1">
    <property type="nucleotide sequence ID" value="NZ_CP031598.1"/>
</dbReference>
<dbReference type="AlphaFoldDB" id="A0A0T5PEQ6"/>
<evidence type="ECO:0000313" key="7">
    <source>
        <dbReference type="Proteomes" id="UP000051401"/>
    </source>
</evidence>
<sequence>MPTKPARLCGCGRRVANGARCPCQRKVDAERKARFDKTRPNSSQRGYTGAWEKARKAFLRRKPRCARCGAEATVVDHITPHRGDQTLFWDQANWQPLCTHCHSGAKQREERRNTARNLK</sequence>
<evidence type="ECO:0000313" key="6">
    <source>
        <dbReference type="EMBL" id="KRS19734.1"/>
    </source>
</evidence>
<evidence type="ECO:0000256" key="4">
    <source>
        <dbReference type="ARBA" id="ARBA00040194"/>
    </source>
</evidence>
<accession>A0A0T5PEQ6</accession>
<dbReference type="GO" id="GO:0005829">
    <property type="term" value="C:cytosol"/>
    <property type="evidence" value="ECO:0007669"/>
    <property type="project" value="TreeGrafter"/>
</dbReference>
<dbReference type="PANTHER" id="PTHR41286:SF1">
    <property type="entry name" value="HNH NUCLEASE YAJD-RELATED"/>
    <property type="match status" value="1"/>
</dbReference>
<dbReference type="GO" id="GO:0016787">
    <property type="term" value="F:hydrolase activity"/>
    <property type="evidence" value="ECO:0007669"/>
    <property type="project" value="UniProtKB-KW"/>
</dbReference>
<organism evidence="6 7">
    <name type="scientific">Roseovarius indicus</name>
    <dbReference type="NCBI Taxonomy" id="540747"/>
    <lineage>
        <taxon>Bacteria</taxon>
        <taxon>Pseudomonadati</taxon>
        <taxon>Pseudomonadota</taxon>
        <taxon>Alphaproteobacteria</taxon>
        <taxon>Rhodobacterales</taxon>
        <taxon>Roseobacteraceae</taxon>
        <taxon>Roseovarius</taxon>
    </lineage>
</organism>
<dbReference type="InterPro" id="IPR002711">
    <property type="entry name" value="HNH"/>
</dbReference>
<dbReference type="Proteomes" id="UP000051401">
    <property type="component" value="Unassembled WGS sequence"/>
</dbReference>
<keyword evidence="2" id="KW-0378">Hydrolase</keyword>
<proteinExistence type="inferred from homology"/>
<dbReference type="InterPro" id="IPR003615">
    <property type="entry name" value="HNH_nuc"/>
</dbReference>
<evidence type="ECO:0000256" key="3">
    <source>
        <dbReference type="ARBA" id="ARBA00038412"/>
    </source>
</evidence>
<dbReference type="EMBL" id="LAXI01000001">
    <property type="protein sequence ID" value="KRS19734.1"/>
    <property type="molecule type" value="Genomic_DNA"/>
</dbReference>
<keyword evidence="6" id="KW-0255">Endonuclease</keyword>
<name>A0A0T5PEQ6_9RHOB</name>
<evidence type="ECO:0000256" key="2">
    <source>
        <dbReference type="ARBA" id="ARBA00022801"/>
    </source>
</evidence>
<dbReference type="SMART" id="SM00507">
    <property type="entry name" value="HNHc"/>
    <property type="match status" value="1"/>
</dbReference>
<dbReference type="GO" id="GO:0008270">
    <property type="term" value="F:zinc ion binding"/>
    <property type="evidence" value="ECO:0007669"/>
    <property type="project" value="InterPro"/>
</dbReference>
<comment type="similarity">
    <text evidence="3">Belongs to the HNH nuclease family.</text>
</comment>
<dbReference type="CDD" id="cd00085">
    <property type="entry name" value="HNHc"/>
    <property type="match status" value="1"/>
</dbReference>
<comment type="caution">
    <text evidence="6">The sequence shown here is derived from an EMBL/GenBank/DDBJ whole genome shotgun (WGS) entry which is preliminary data.</text>
</comment>
<evidence type="ECO:0000259" key="5">
    <source>
        <dbReference type="SMART" id="SM00507"/>
    </source>
</evidence>
<dbReference type="GO" id="GO:0003676">
    <property type="term" value="F:nucleic acid binding"/>
    <property type="evidence" value="ECO:0007669"/>
    <property type="project" value="InterPro"/>
</dbReference>
<reference evidence="6 7" key="1">
    <citation type="submission" date="2015-04" db="EMBL/GenBank/DDBJ databases">
        <title>The draft genome sequence of Roseovarius indicus B108T.</title>
        <authorList>
            <person name="Li G."/>
            <person name="Lai Q."/>
            <person name="Shao Z."/>
            <person name="Yan P."/>
        </authorList>
    </citation>
    <scope>NUCLEOTIDE SEQUENCE [LARGE SCALE GENOMIC DNA]</scope>
    <source>
        <strain evidence="6 7">B108</strain>
    </source>
</reference>
<protein>
    <recommendedName>
        <fullName evidence="4">Putative HNH nuclease YajD</fullName>
    </recommendedName>
</protein>
<dbReference type="PATRIC" id="fig|540747.5.peg.523"/>
<dbReference type="OrthoDB" id="5292295at2"/>
<gene>
    <name evidence="6" type="ORF">XM52_02575</name>
</gene>
<evidence type="ECO:0000256" key="1">
    <source>
        <dbReference type="ARBA" id="ARBA00022722"/>
    </source>
</evidence>
<dbReference type="Gene3D" id="1.10.30.50">
    <property type="match status" value="1"/>
</dbReference>
<keyword evidence="7" id="KW-1185">Reference proteome</keyword>
<keyword evidence="1" id="KW-0540">Nuclease</keyword>